<dbReference type="GO" id="GO:0005829">
    <property type="term" value="C:cytosol"/>
    <property type="evidence" value="ECO:0007669"/>
    <property type="project" value="TreeGrafter"/>
</dbReference>
<dbReference type="Pfam" id="PF03358">
    <property type="entry name" value="FMN_red"/>
    <property type="match status" value="1"/>
</dbReference>
<dbReference type="PANTHER" id="PTHR30543">
    <property type="entry name" value="CHROMATE REDUCTASE"/>
    <property type="match status" value="1"/>
</dbReference>
<dbReference type="InterPro" id="IPR005025">
    <property type="entry name" value="FMN_Rdtase-like_dom"/>
</dbReference>
<gene>
    <name evidence="4" type="ORF">AYY18_12110</name>
</gene>
<organism evidence="4 5">
    <name type="scientific">Morganella psychrotolerans</name>
    <dbReference type="NCBI Taxonomy" id="368603"/>
    <lineage>
        <taxon>Bacteria</taxon>
        <taxon>Pseudomonadati</taxon>
        <taxon>Pseudomonadota</taxon>
        <taxon>Gammaproteobacteria</taxon>
        <taxon>Enterobacterales</taxon>
        <taxon>Morganellaceae</taxon>
        <taxon>Morganella</taxon>
    </lineage>
</organism>
<proteinExistence type="predicted"/>
<comment type="caution">
    <text evidence="4">The sequence shown here is derived from an EMBL/GenBank/DDBJ whole genome shotgun (WGS) entry which is preliminary data.</text>
</comment>
<dbReference type="SUPFAM" id="SSF52218">
    <property type="entry name" value="Flavoproteins"/>
    <property type="match status" value="1"/>
</dbReference>
<evidence type="ECO:0000313" key="4">
    <source>
        <dbReference type="EMBL" id="OBU02741.1"/>
    </source>
</evidence>
<keyword evidence="2" id="KW-0285">Flavoprotein</keyword>
<evidence type="ECO:0000256" key="2">
    <source>
        <dbReference type="ARBA" id="ARBA00022643"/>
    </source>
</evidence>
<feature type="domain" description="NADPH-dependent FMN reductase-like" evidence="3">
    <location>
        <begin position="5"/>
        <end position="146"/>
    </location>
</feature>
<evidence type="ECO:0000313" key="5">
    <source>
        <dbReference type="Proteomes" id="UP000092377"/>
    </source>
</evidence>
<name>A0A1B8H102_9GAMM</name>
<dbReference type="Gene3D" id="3.40.50.360">
    <property type="match status" value="1"/>
</dbReference>
<evidence type="ECO:0000256" key="1">
    <source>
        <dbReference type="ARBA" id="ARBA00001917"/>
    </source>
</evidence>
<dbReference type="GO" id="GO:0010181">
    <property type="term" value="F:FMN binding"/>
    <property type="evidence" value="ECO:0007669"/>
    <property type="project" value="TreeGrafter"/>
</dbReference>
<dbReference type="InterPro" id="IPR029039">
    <property type="entry name" value="Flavoprotein-like_sf"/>
</dbReference>
<sequence length="182" mass="20231">MKQYRVAVVVGSLREQSYNRRLAQALVTLFPAHIQCEFISIGSLPLYNQDADPHPSPVVSAFKQQIEPADGVIFVTAEYNRSIPGVLKNALDQGSRPWGQNSWDNKPAGVIGTSPGAMGTAMAQQHLRNVLAFLNMPTLNQPEMYLQWHDDMIDANGRFNEKTGSFVQKWVDAYTAFLAQHG</sequence>
<keyword evidence="5" id="KW-1185">Reference proteome</keyword>
<dbReference type="RefSeq" id="WP_067406497.1">
    <property type="nucleotide sequence ID" value="NZ_LZEY01000060.1"/>
</dbReference>
<keyword evidence="2" id="KW-0288">FMN</keyword>
<dbReference type="PANTHER" id="PTHR30543:SF21">
    <property type="entry name" value="NAD(P)H-DEPENDENT FMN REDUCTASE LOT6"/>
    <property type="match status" value="1"/>
</dbReference>
<protein>
    <submittedName>
        <fullName evidence="4">NADPH-dependent FMN reductase</fullName>
    </submittedName>
</protein>
<dbReference type="Proteomes" id="UP000092377">
    <property type="component" value="Unassembled WGS sequence"/>
</dbReference>
<dbReference type="InterPro" id="IPR050712">
    <property type="entry name" value="NAD(P)H-dep_reductase"/>
</dbReference>
<comment type="cofactor">
    <cofactor evidence="1">
        <name>FMN</name>
        <dbReference type="ChEBI" id="CHEBI:58210"/>
    </cofactor>
</comment>
<evidence type="ECO:0000259" key="3">
    <source>
        <dbReference type="Pfam" id="PF03358"/>
    </source>
</evidence>
<dbReference type="AlphaFoldDB" id="A0A1B8H102"/>
<dbReference type="EMBL" id="LZEY01000060">
    <property type="protein sequence ID" value="OBU02741.1"/>
    <property type="molecule type" value="Genomic_DNA"/>
</dbReference>
<accession>A0A1B8H102</accession>
<dbReference type="OrthoDB" id="9812295at2"/>
<reference evidence="5" key="1">
    <citation type="submission" date="2016-06" db="EMBL/GenBank/DDBJ databases">
        <authorList>
            <person name="Butler K."/>
        </authorList>
    </citation>
    <scope>NUCLEOTIDE SEQUENCE [LARGE SCALE GENOMIC DNA]</scope>
    <source>
        <strain evidence="5">GCSL-Mp20</strain>
    </source>
</reference>
<dbReference type="GO" id="GO:0016491">
    <property type="term" value="F:oxidoreductase activity"/>
    <property type="evidence" value="ECO:0007669"/>
    <property type="project" value="InterPro"/>
</dbReference>